<dbReference type="eggNOG" id="ENOG502ZDMK">
    <property type="taxonomic scope" value="Bacteria"/>
</dbReference>
<name>B2HKX0_MYCMM</name>
<protein>
    <submittedName>
        <fullName evidence="1">Uncharacterized protein</fullName>
    </submittedName>
</protein>
<dbReference type="Proteomes" id="UP000001190">
    <property type="component" value="Chromosome"/>
</dbReference>
<reference evidence="1 2" key="1">
    <citation type="journal article" date="2008" name="Genome Res.">
        <title>Insights from the complete genome sequence of Mycobacterium marinum on the evolution of Mycobacterium tuberculosis.</title>
        <authorList>
            <person name="Stinear T.P."/>
            <person name="Seemann T."/>
            <person name="Harrison P.F."/>
            <person name="Jenkin G.A."/>
            <person name="Davies J.K."/>
            <person name="Johnson P.D."/>
            <person name="Abdellah Z."/>
            <person name="Arrowsmith C."/>
            <person name="Chillingworth T."/>
            <person name="Churcher C."/>
            <person name="Clarke K."/>
            <person name="Cronin A."/>
            <person name="Davis P."/>
            <person name="Goodhead I."/>
            <person name="Holroyd N."/>
            <person name="Jagels K."/>
            <person name="Lord A."/>
            <person name="Moule S."/>
            <person name="Mungall K."/>
            <person name="Norbertczak H."/>
            <person name="Quail M.A."/>
            <person name="Rabbinowitsch E."/>
            <person name="Walker D."/>
            <person name="White B."/>
            <person name="Whitehead S."/>
            <person name="Small P.L."/>
            <person name="Brosch R."/>
            <person name="Ramakrishnan L."/>
            <person name="Fischbach M.A."/>
            <person name="Parkhill J."/>
            <person name="Cole S.T."/>
        </authorList>
    </citation>
    <scope>NUCLEOTIDE SEQUENCE [LARGE SCALE GENOMIC DNA]</scope>
    <source>
        <strain evidence="2">ATCC BAA-535 / M</strain>
    </source>
</reference>
<evidence type="ECO:0000313" key="1">
    <source>
        <dbReference type="EMBL" id="ACC40391.1"/>
    </source>
</evidence>
<dbReference type="AlphaFoldDB" id="B2HKX0"/>
<dbReference type="HOGENOM" id="CLU_890993_0_0_11"/>
<evidence type="ECO:0000313" key="2">
    <source>
        <dbReference type="Proteomes" id="UP000001190"/>
    </source>
</evidence>
<dbReference type="EMBL" id="CP000854">
    <property type="protein sequence ID" value="ACC40391.1"/>
    <property type="molecule type" value="Genomic_DNA"/>
</dbReference>
<dbReference type="RefSeq" id="WP_012393732.1">
    <property type="nucleotide sequence ID" value="NC_010612.1"/>
</dbReference>
<organism evidence="1 2">
    <name type="scientific">Mycobacterium marinum (strain ATCC BAA-535 / M)</name>
    <dbReference type="NCBI Taxonomy" id="216594"/>
    <lineage>
        <taxon>Bacteria</taxon>
        <taxon>Bacillati</taxon>
        <taxon>Actinomycetota</taxon>
        <taxon>Actinomycetes</taxon>
        <taxon>Mycobacteriales</taxon>
        <taxon>Mycobacteriaceae</taxon>
        <taxon>Mycobacterium</taxon>
        <taxon>Mycobacterium ulcerans group</taxon>
    </lineage>
</organism>
<dbReference type="OrthoDB" id="5141140at2"/>
<sequence>MTEQESYKSGGSLDLDKIRRLLDPILAQQERAARFAETDARRGHFFALAGVPTPNAPALIAASGLFEVHAVDHPPGLVNLTGALRPESRLEYAKLGGAITGTTHELWLSEKVSDRKFALSLANRIIYLLRVGSGWSARAVGYADTSWSAVAAQRGSVMAHVLGEEWHQRARFGSAVLSQADVNWVDTHVLEALARMRETRFSMAFDAAGEVHLISDLRMAVSRAWAGVEALLGINQELTFRIALYLAVLLRSDPEDRVKLRAEVKTLYGLRSKAVHGVEMTDAVLLDTARRSWTLLRETLIAILELDEPTPDAARLDQVLLGHQLARKSAQPTAGTD</sequence>
<accession>B2HKX0</accession>
<dbReference type="KEGG" id="mmi:MMAR_1942"/>
<keyword evidence="2" id="KW-1185">Reference proteome</keyword>
<proteinExistence type="predicted"/>
<dbReference type="STRING" id="216594.MMAR_1942"/>
<gene>
    <name evidence="1" type="ordered locus">MMAR_1942</name>
</gene>